<dbReference type="Gene3D" id="3.40.50.1820">
    <property type="entry name" value="alpha/beta hydrolase"/>
    <property type="match status" value="1"/>
</dbReference>
<evidence type="ECO:0000313" key="3">
    <source>
        <dbReference type="EMBL" id="KAG0649279.1"/>
    </source>
</evidence>
<dbReference type="EMBL" id="VNKQ01000008">
    <property type="protein sequence ID" value="KAG0649279.1"/>
    <property type="molecule type" value="Genomic_DNA"/>
</dbReference>
<dbReference type="PANTHER" id="PTHR48081">
    <property type="entry name" value="AB HYDROLASE SUPERFAMILY PROTEIN C4A8.06C"/>
    <property type="match status" value="1"/>
</dbReference>
<keyword evidence="4" id="KW-1185">Reference proteome</keyword>
<dbReference type="Proteomes" id="UP000785200">
    <property type="component" value="Unassembled WGS sequence"/>
</dbReference>
<protein>
    <submittedName>
        <fullName evidence="3">AB hydrolase superfamily</fullName>
    </submittedName>
</protein>
<sequence>MDRETRLGLASQNHELTQLLKNTPPAKGLDGESDIFALRAHLAALKRKLTQSSTPAHASYTEEDVKISMRDKVEITARIHRPKSAPTGGSPGLVFWHGGGFCLGDCDNEVALCRKWTELGGVAVNVDYRLAPENPFPKAVEDAFDSLLWTSSHLTELGINPEKGFIVGGVSAGANLAAVVTHLYLGEKLEPMISGQYLSIPSICEPGGLPEKYKDMYLSREQNKDGLVLNQKSIDMFEGYYKPDSTSPLRSPLIFPSHEGLPPAYFQVSGADPLRDEGLIYEQVLREDSGVKTRLDIFPGLPHGFWSWFPQAEFSKDFQLKTVDGLKWLLEQGPS</sequence>
<gene>
    <name evidence="3" type="ORF">D0Z07_4241</name>
</gene>
<dbReference type="PANTHER" id="PTHR48081:SF8">
    <property type="entry name" value="ALPHA_BETA HYDROLASE FOLD-3 DOMAIN-CONTAINING PROTEIN-RELATED"/>
    <property type="match status" value="1"/>
</dbReference>
<dbReference type="Pfam" id="PF07859">
    <property type="entry name" value="Abhydrolase_3"/>
    <property type="match status" value="1"/>
</dbReference>
<dbReference type="SUPFAM" id="SSF53474">
    <property type="entry name" value="alpha/beta-Hydrolases"/>
    <property type="match status" value="1"/>
</dbReference>
<reference evidence="3" key="1">
    <citation type="submission" date="2019-07" db="EMBL/GenBank/DDBJ databases">
        <title>Hyphodiscus hymeniophilus genome sequencing and assembly.</title>
        <authorList>
            <person name="Kramer G."/>
            <person name="Nodwell J."/>
        </authorList>
    </citation>
    <scope>NUCLEOTIDE SEQUENCE</scope>
    <source>
        <strain evidence="3">ATCC 34498</strain>
    </source>
</reference>
<dbReference type="InterPro" id="IPR050300">
    <property type="entry name" value="GDXG_lipolytic_enzyme"/>
</dbReference>
<evidence type="ECO:0000313" key="4">
    <source>
        <dbReference type="Proteomes" id="UP000785200"/>
    </source>
</evidence>
<feature type="domain" description="Alpha/beta hydrolase fold-3" evidence="2">
    <location>
        <begin position="93"/>
        <end position="306"/>
    </location>
</feature>
<proteinExistence type="predicted"/>
<keyword evidence="1 3" id="KW-0378">Hydrolase</keyword>
<dbReference type="AlphaFoldDB" id="A0A9P6VKJ0"/>
<comment type="caution">
    <text evidence="3">The sequence shown here is derived from an EMBL/GenBank/DDBJ whole genome shotgun (WGS) entry which is preliminary data.</text>
</comment>
<evidence type="ECO:0000259" key="2">
    <source>
        <dbReference type="Pfam" id="PF07859"/>
    </source>
</evidence>
<evidence type="ECO:0000256" key="1">
    <source>
        <dbReference type="ARBA" id="ARBA00022801"/>
    </source>
</evidence>
<accession>A0A9P6VKJ0</accession>
<name>A0A9P6VKJ0_9HELO</name>
<dbReference type="InterPro" id="IPR029058">
    <property type="entry name" value="AB_hydrolase_fold"/>
</dbReference>
<dbReference type="InterPro" id="IPR013094">
    <property type="entry name" value="AB_hydrolase_3"/>
</dbReference>
<dbReference type="OrthoDB" id="408631at2759"/>
<organism evidence="3 4">
    <name type="scientific">Hyphodiscus hymeniophilus</name>
    <dbReference type="NCBI Taxonomy" id="353542"/>
    <lineage>
        <taxon>Eukaryota</taxon>
        <taxon>Fungi</taxon>
        <taxon>Dikarya</taxon>
        <taxon>Ascomycota</taxon>
        <taxon>Pezizomycotina</taxon>
        <taxon>Leotiomycetes</taxon>
        <taxon>Helotiales</taxon>
        <taxon>Hyphodiscaceae</taxon>
        <taxon>Hyphodiscus</taxon>
    </lineage>
</organism>
<dbReference type="GO" id="GO:0016787">
    <property type="term" value="F:hydrolase activity"/>
    <property type="evidence" value="ECO:0007669"/>
    <property type="project" value="UniProtKB-KW"/>
</dbReference>